<dbReference type="GeneID" id="54578881"/>
<dbReference type="PRINTS" id="PR00171">
    <property type="entry name" value="SUGRTRNSPORT"/>
</dbReference>
<keyword evidence="3 7" id="KW-0813">Transport</keyword>
<dbReference type="RefSeq" id="XP_033690105.1">
    <property type="nucleotide sequence ID" value="XM_033825551.1"/>
</dbReference>
<dbReference type="PROSITE" id="PS00217">
    <property type="entry name" value="SUGAR_TRANSPORT_2"/>
    <property type="match status" value="1"/>
</dbReference>
<comment type="subcellular location">
    <subcellularLocation>
        <location evidence="1">Membrane</location>
        <topology evidence="1">Multi-pass membrane protein</topology>
    </subcellularLocation>
</comment>
<feature type="transmembrane region" description="Helical" evidence="8">
    <location>
        <begin position="60"/>
        <end position="80"/>
    </location>
</feature>
<dbReference type="InterPro" id="IPR005828">
    <property type="entry name" value="MFS_sugar_transport-like"/>
</dbReference>
<feature type="transmembrane region" description="Helical" evidence="8">
    <location>
        <begin position="410"/>
        <end position="432"/>
    </location>
</feature>
<evidence type="ECO:0000256" key="8">
    <source>
        <dbReference type="SAM" id="Phobius"/>
    </source>
</evidence>
<reference evidence="10" key="1">
    <citation type="journal article" date="2020" name="Stud. Mycol.">
        <title>101 Dothideomycetes genomes: a test case for predicting lifestyles and emergence of pathogens.</title>
        <authorList>
            <person name="Haridas S."/>
            <person name="Albert R."/>
            <person name="Binder M."/>
            <person name="Bloem J."/>
            <person name="Labutti K."/>
            <person name="Salamov A."/>
            <person name="Andreopoulos B."/>
            <person name="Baker S."/>
            <person name="Barry K."/>
            <person name="Bills G."/>
            <person name="Bluhm B."/>
            <person name="Cannon C."/>
            <person name="Castanera R."/>
            <person name="Culley D."/>
            <person name="Daum C."/>
            <person name="Ezra D."/>
            <person name="Gonzalez J."/>
            <person name="Henrissat B."/>
            <person name="Kuo A."/>
            <person name="Liang C."/>
            <person name="Lipzen A."/>
            <person name="Lutzoni F."/>
            <person name="Magnuson J."/>
            <person name="Mondo S."/>
            <person name="Nolan M."/>
            <person name="Ohm R."/>
            <person name="Pangilinan J."/>
            <person name="Park H.-J."/>
            <person name="Ramirez L."/>
            <person name="Alfaro M."/>
            <person name="Sun H."/>
            <person name="Tritt A."/>
            <person name="Yoshinaga Y."/>
            <person name="Zwiers L.-H."/>
            <person name="Turgeon B."/>
            <person name="Goodwin S."/>
            <person name="Spatafora J."/>
            <person name="Crous P."/>
            <person name="Grigoriev I."/>
        </authorList>
    </citation>
    <scope>NUCLEOTIDE SEQUENCE</scope>
    <source>
        <strain evidence="10">CBS 122368</strain>
    </source>
</reference>
<feature type="domain" description="Major facilitator superfamily (MFS) profile" evidence="9">
    <location>
        <begin position="12"/>
        <end position="463"/>
    </location>
</feature>
<feature type="transmembrane region" description="Helical" evidence="8">
    <location>
        <begin position="275"/>
        <end position="294"/>
    </location>
</feature>
<evidence type="ECO:0000256" key="4">
    <source>
        <dbReference type="ARBA" id="ARBA00022692"/>
    </source>
</evidence>
<dbReference type="FunFam" id="1.20.1250.20:FF:000134">
    <property type="entry name" value="MFS sugar transporter protein"/>
    <property type="match status" value="1"/>
</dbReference>
<dbReference type="PANTHER" id="PTHR48022">
    <property type="entry name" value="PLASTIDIC GLUCOSE TRANSPORTER 4"/>
    <property type="match status" value="1"/>
</dbReference>
<feature type="transmembrane region" description="Helical" evidence="8">
    <location>
        <begin position="179"/>
        <end position="200"/>
    </location>
</feature>
<name>A0A6A6IX35_9PLEO</name>
<gene>
    <name evidence="10" type="ORF">BU26DRAFT_475786</name>
</gene>
<comment type="similarity">
    <text evidence="2 7">Belongs to the major facilitator superfamily. Sugar transporter (TC 2.A.1.1) family.</text>
</comment>
<dbReference type="SUPFAM" id="SSF103473">
    <property type="entry name" value="MFS general substrate transporter"/>
    <property type="match status" value="1"/>
</dbReference>
<evidence type="ECO:0000259" key="9">
    <source>
        <dbReference type="PROSITE" id="PS50850"/>
    </source>
</evidence>
<dbReference type="Pfam" id="PF00083">
    <property type="entry name" value="Sugar_tr"/>
    <property type="match status" value="1"/>
</dbReference>
<dbReference type="InterPro" id="IPR036259">
    <property type="entry name" value="MFS_trans_sf"/>
</dbReference>
<organism evidence="10 11">
    <name type="scientific">Trematosphaeria pertusa</name>
    <dbReference type="NCBI Taxonomy" id="390896"/>
    <lineage>
        <taxon>Eukaryota</taxon>
        <taxon>Fungi</taxon>
        <taxon>Dikarya</taxon>
        <taxon>Ascomycota</taxon>
        <taxon>Pezizomycotina</taxon>
        <taxon>Dothideomycetes</taxon>
        <taxon>Pleosporomycetidae</taxon>
        <taxon>Pleosporales</taxon>
        <taxon>Massarineae</taxon>
        <taxon>Trematosphaeriaceae</taxon>
        <taxon>Trematosphaeria</taxon>
    </lineage>
</organism>
<sequence length="518" mass="56984">MAATANRYNFLIVFLVTFGSLTYGYNSAIIGAVIGLPSFFAYFNISLTGPNAAEGSRITGATNGLFAGGGLIGCLFMTWLADAWGRQRAIQITACLCIVAGAIQAGSVHIAMFLVGRFLMGIGVGMVNVITPLYQSEISPAKTRGRMVGSHGFILCVGYALAGWTGFGCYYVASQTAQWRLCLALQVVPPLGLLIGSPWLPESPRYLMANDRYEEGLRILRDLHRLPGEEDDLLAREEFYQIRKQLDLEREEGWRQGWVKGWILLFQRKSCRKRLLFGFLTLGLVQSTGCLVINNYQVLLYNGLGLYGSLPLALYAVWDSWAAFMNFMNSLWLDKWGRIPIMVVGQIGCAISVAGFTGCLAVYGGTSNKIGNGFGVFFLYLFVTFFGGSMDASSYVYAGELFPTSIRAQGAGFSISALFCFSLIYTMCAPVAFTTVGWKYYLIFVIVPLFGAAIMYFFYPETKGLSLEEISAKFGDTVAVDYTRMDEEARRKLDKGLALGMEVELVEDTGRDVEKHSG</sequence>
<feature type="transmembrane region" description="Helical" evidence="8">
    <location>
        <begin position="118"/>
        <end position="136"/>
    </location>
</feature>
<proteinExistence type="inferred from homology"/>
<dbReference type="InterPro" id="IPR003663">
    <property type="entry name" value="Sugar/inositol_transpt"/>
</dbReference>
<dbReference type="PROSITE" id="PS50850">
    <property type="entry name" value="MFS"/>
    <property type="match status" value="1"/>
</dbReference>
<dbReference type="GO" id="GO:0005351">
    <property type="term" value="F:carbohydrate:proton symporter activity"/>
    <property type="evidence" value="ECO:0007669"/>
    <property type="project" value="TreeGrafter"/>
</dbReference>
<evidence type="ECO:0000256" key="2">
    <source>
        <dbReference type="ARBA" id="ARBA00010992"/>
    </source>
</evidence>
<protein>
    <submittedName>
        <fullName evidence="10">General substrate transporter</fullName>
    </submittedName>
</protein>
<feature type="transmembrane region" description="Helical" evidence="8">
    <location>
        <begin position="438"/>
        <end position="459"/>
    </location>
</feature>
<dbReference type="Gene3D" id="1.20.1250.20">
    <property type="entry name" value="MFS general substrate transporter like domains"/>
    <property type="match status" value="1"/>
</dbReference>
<keyword evidence="5 8" id="KW-1133">Transmembrane helix</keyword>
<dbReference type="OrthoDB" id="6612291at2759"/>
<keyword evidence="4 8" id="KW-0812">Transmembrane</keyword>
<keyword evidence="6 8" id="KW-0472">Membrane</keyword>
<dbReference type="EMBL" id="ML987190">
    <property type="protein sequence ID" value="KAF2255101.1"/>
    <property type="molecule type" value="Genomic_DNA"/>
</dbReference>
<evidence type="ECO:0000256" key="5">
    <source>
        <dbReference type="ARBA" id="ARBA00022989"/>
    </source>
</evidence>
<evidence type="ECO:0000313" key="10">
    <source>
        <dbReference type="EMBL" id="KAF2255101.1"/>
    </source>
</evidence>
<evidence type="ECO:0000256" key="3">
    <source>
        <dbReference type="ARBA" id="ARBA00022448"/>
    </source>
</evidence>
<dbReference type="PANTHER" id="PTHR48022:SF38">
    <property type="entry name" value="MAJOR FACILITATOR SUPERFAMILY (MFS) PROFILE DOMAIN-CONTAINING PROTEIN-RELATED"/>
    <property type="match status" value="1"/>
</dbReference>
<feature type="transmembrane region" description="Helical" evidence="8">
    <location>
        <begin position="377"/>
        <end position="398"/>
    </location>
</feature>
<feature type="transmembrane region" description="Helical" evidence="8">
    <location>
        <begin position="12"/>
        <end position="40"/>
    </location>
</feature>
<dbReference type="AlphaFoldDB" id="A0A6A6IX35"/>
<dbReference type="GO" id="GO:0016020">
    <property type="term" value="C:membrane"/>
    <property type="evidence" value="ECO:0007669"/>
    <property type="project" value="UniProtKB-SubCell"/>
</dbReference>
<evidence type="ECO:0000313" key="11">
    <source>
        <dbReference type="Proteomes" id="UP000800094"/>
    </source>
</evidence>
<evidence type="ECO:0000256" key="6">
    <source>
        <dbReference type="ARBA" id="ARBA00023136"/>
    </source>
</evidence>
<accession>A0A6A6IX35</accession>
<feature type="transmembrane region" description="Helical" evidence="8">
    <location>
        <begin position="300"/>
        <end position="318"/>
    </location>
</feature>
<dbReference type="InterPro" id="IPR020846">
    <property type="entry name" value="MFS_dom"/>
</dbReference>
<keyword evidence="11" id="KW-1185">Reference proteome</keyword>
<feature type="transmembrane region" description="Helical" evidence="8">
    <location>
        <begin position="148"/>
        <end position="173"/>
    </location>
</feature>
<evidence type="ECO:0000256" key="7">
    <source>
        <dbReference type="RuleBase" id="RU003346"/>
    </source>
</evidence>
<dbReference type="InterPro" id="IPR050360">
    <property type="entry name" value="MFS_Sugar_Transporters"/>
</dbReference>
<feature type="transmembrane region" description="Helical" evidence="8">
    <location>
        <begin position="339"/>
        <end position="365"/>
    </location>
</feature>
<evidence type="ECO:0000256" key="1">
    <source>
        <dbReference type="ARBA" id="ARBA00004141"/>
    </source>
</evidence>
<dbReference type="NCBIfam" id="TIGR00879">
    <property type="entry name" value="SP"/>
    <property type="match status" value="1"/>
</dbReference>
<dbReference type="InterPro" id="IPR005829">
    <property type="entry name" value="Sugar_transporter_CS"/>
</dbReference>
<dbReference type="Proteomes" id="UP000800094">
    <property type="component" value="Unassembled WGS sequence"/>
</dbReference>